<keyword evidence="2" id="KW-0677">Repeat</keyword>
<dbReference type="PANTHER" id="PTHR15454:SF56">
    <property type="entry name" value="PROTEIN PHOSPHATASE 1 REGULATORY SUBUNIT 7-RELATED"/>
    <property type="match status" value="1"/>
</dbReference>
<sequence>MSCIGGLEQQTGPPVDISASLVGACRPLDLSRFLGIVEATVEFAPSMERQRKDLQRGEAPRSEEVQHNSLTTDVLEDCVGPRWDEKRHICLDFSSPLFFLETLTGRDGGLLNPRLNLSNLLTLDISNNALADIDSVLSVHNGFKRLKNLKAAHNLITQADLDLPTLAHLDLSFNQLKRLPRFEGIRNTEELLLSNNNISDSELQSFVLLGNLRVLDLSYNIISTLPSNFVQDLTYLKGLTKLTKVDFRGNPCSAWFPEYAAVLVGNAVASGQHLQQLDAEAIAPRSEKEITDMAAHVIANVDQYDSTYIERQEAEATRPRLAKYAIKTALAGDDGDATIGRLSGILEKLLTVSSAASAELGATFYDICFRARQCMRWKKMSGVQHSGGNSQLPINLSTRSADPWYLLQAEARRAAAMDLVQKAQLALEVCDEARPLILRGLGSLCIVSEGSLGHKLAGVLAQMAKQEFASQAEGDTGGQAAEVLAEIVVPSLMEVADQEKVVMDVLTGLTEGTESLAMAVALSSCVSLLSDLLTLSGPTL</sequence>
<evidence type="ECO:0008006" key="5">
    <source>
        <dbReference type="Google" id="ProtNLM"/>
    </source>
</evidence>
<evidence type="ECO:0000256" key="1">
    <source>
        <dbReference type="ARBA" id="ARBA00022614"/>
    </source>
</evidence>
<dbReference type="InterPro" id="IPR003591">
    <property type="entry name" value="Leu-rich_rpt_typical-subtyp"/>
</dbReference>
<dbReference type="VEuPathDB" id="ToxoDB:EMWEY_00054910"/>
<dbReference type="EMBL" id="KF265341">
    <property type="protein sequence ID" value="AGZ15728.1"/>
    <property type="molecule type" value="Genomic_DNA"/>
</dbReference>
<accession>U5U351</accession>
<name>U5U351_EIMMA</name>
<dbReference type="PANTHER" id="PTHR15454">
    <property type="entry name" value="NISCHARIN RELATED"/>
    <property type="match status" value="1"/>
</dbReference>
<reference evidence="4" key="1">
    <citation type="journal article" date="2014" name="Genet. Mol. Res.">
        <title>Sequence analysis of the PIP5K locus in Eimeria maxima provides further evidence for eimerian genome plasticity and segmental organization.</title>
        <authorList>
            <person name="Song B.K."/>
            <person name="Pan M.Z."/>
            <person name="Lau Y.L."/>
            <person name="Wan K.L."/>
        </authorList>
    </citation>
    <scope>NUCLEOTIDE SEQUENCE</scope>
    <source>
        <strain evidence="4">Weybridge</strain>
    </source>
</reference>
<dbReference type="PRINTS" id="PR00019">
    <property type="entry name" value="LEURICHRPT"/>
</dbReference>
<evidence type="ECO:0000256" key="2">
    <source>
        <dbReference type="ARBA" id="ARBA00022737"/>
    </source>
</evidence>
<evidence type="ECO:0000313" key="4">
    <source>
        <dbReference type="EMBL" id="AGZ15728.1"/>
    </source>
</evidence>
<dbReference type="Pfam" id="PF00560">
    <property type="entry name" value="LRR_1"/>
    <property type="match status" value="1"/>
</dbReference>
<feature type="region of interest" description="Disordered" evidence="3">
    <location>
        <begin position="48"/>
        <end position="67"/>
    </location>
</feature>
<dbReference type="PROSITE" id="PS51450">
    <property type="entry name" value="LRR"/>
    <property type="match status" value="3"/>
</dbReference>
<dbReference type="AlphaFoldDB" id="U5U351"/>
<proteinExistence type="predicted"/>
<feature type="compositionally biased region" description="Basic and acidic residues" evidence="3">
    <location>
        <begin position="48"/>
        <end position="66"/>
    </location>
</feature>
<dbReference type="GO" id="GO:0005737">
    <property type="term" value="C:cytoplasm"/>
    <property type="evidence" value="ECO:0007669"/>
    <property type="project" value="TreeGrafter"/>
</dbReference>
<evidence type="ECO:0000256" key="3">
    <source>
        <dbReference type="SAM" id="MobiDB-lite"/>
    </source>
</evidence>
<organism evidence="4">
    <name type="scientific">Eimeria maxima</name>
    <name type="common">Coccidian parasite</name>
    <dbReference type="NCBI Taxonomy" id="5804"/>
    <lineage>
        <taxon>Eukaryota</taxon>
        <taxon>Sar</taxon>
        <taxon>Alveolata</taxon>
        <taxon>Apicomplexa</taxon>
        <taxon>Conoidasida</taxon>
        <taxon>Coccidia</taxon>
        <taxon>Eucoccidiorida</taxon>
        <taxon>Eimeriorina</taxon>
        <taxon>Eimeriidae</taxon>
        <taxon>Eimeria</taxon>
    </lineage>
</organism>
<keyword evidence="1" id="KW-0433">Leucine-rich repeat</keyword>
<gene>
    <name evidence="4" type="primary">Emw-A</name>
</gene>
<dbReference type="SMART" id="SM00369">
    <property type="entry name" value="LRR_TYP"/>
    <property type="match status" value="3"/>
</dbReference>
<protein>
    <recommendedName>
        <fullName evidence="5">Leucine rich repeat containing protein</fullName>
    </recommendedName>
</protein>
<dbReference type="InterPro" id="IPR001611">
    <property type="entry name" value="Leu-rich_rpt"/>
</dbReference>
<dbReference type="InterPro" id="IPR032675">
    <property type="entry name" value="LRR_dom_sf"/>
</dbReference>
<dbReference type="Gene3D" id="3.80.10.10">
    <property type="entry name" value="Ribonuclease Inhibitor"/>
    <property type="match status" value="1"/>
</dbReference>
<dbReference type="SUPFAM" id="SSF52058">
    <property type="entry name" value="L domain-like"/>
    <property type="match status" value="1"/>
</dbReference>